<gene>
    <name evidence="1" type="ORF">OSIN01602_LOCUS9780</name>
</gene>
<dbReference type="SUPFAM" id="SSF52540">
    <property type="entry name" value="P-loop containing nucleoside triphosphate hydrolases"/>
    <property type="match status" value="1"/>
</dbReference>
<proteinExistence type="predicted"/>
<reference evidence="1" key="1">
    <citation type="submission" date="2021-01" db="EMBL/GenBank/DDBJ databases">
        <authorList>
            <person name="Corre E."/>
            <person name="Pelletier E."/>
            <person name="Niang G."/>
            <person name="Scheremetjew M."/>
            <person name="Finn R."/>
            <person name="Kale V."/>
            <person name="Holt S."/>
            <person name="Cochrane G."/>
            <person name="Meng A."/>
            <person name="Brown T."/>
            <person name="Cohen L."/>
        </authorList>
    </citation>
    <scope>NUCLEOTIDE SEQUENCE</scope>
    <source>
        <strain evidence="1">Grunow 1884</strain>
    </source>
</reference>
<sequence>MNEAKRAGMTDANSRFRSRSFIAPLVLLAAYFFYSQEETKSVKISSENRNSNSFVHFSTTKERNSSLVLPSLPPFSHLIAGCDIRSDVSWLLDFAVVGMAKSGTTFLMEYLGETDEIYIKQKEMCGLSSNKTTSVVWHFYQHLENKASGQKFDLTFDGRRVKTGLKCPKDIGTEDGLRNYAKFFPKTKLIVTLRHPVLWFQSFYNYRSYKGSKLPPPKDLIGSCIEGSPYICAQHCGKHRTENVCTDRAKVHHQLSRLGKTPMTTKDEMKLLRHDMDIIPSDAQIFLSELEQFSTGNDKGDHFGEDLSNFLGLNRPLPPLGQVGGQKRSYHIKERRSGFIDICSDEHKDVRTILVKIGKESATWIREYFLKSPDVFVSSEKIFLELIERWGQDPCATV</sequence>
<protein>
    <recommendedName>
        <fullName evidence="2">Sulfotransferase domain-containing protein</fullName>
    </recommendedName>
</protein>
<dbReference type="AlphaFoldDB" id="A0A7S1ZHH5"/>
<evidence type="ECO:0000313" key="1">
    <source>
        <dbReference type="EMBL" id="CAD9338696.1"/>
    </source>
</evidence>
<name>A0A7S1ZHH5_TRICV</name>
<organism evidence="1">
    <name type="scientific">Trieres chinensis</name>
    <name type="common">Marine centric diatom</name>
    <name type="synonym">Odontella sinensis</name>
    <dbReference type="NCBI Taxonomy" id="1514140"/>
    <lineage>
        <taxon>Eukaryota</taxon>
        <taxon>Sar</taxon>
        <taxon>Stramenopiles</taxon>
        <taxon>Ochrophyta</taxon>
        <taxon>Bacillariophyta</taxon>
        <taxon>Mediophyceae</taxon>
        <taxon>Biddulphiophycidae</taxon>
        <taxon>Eupodiscales</taxon>
        <taxon>Parodontellaceae</taxon>
        <taxon>Trieres</taxon>
    </lineage>
</organism>
<dbReference type="Gene3D" id="3.40.50.300">
    <property type="entry name" value="P-loop containing nucleotide triphosphate hydrolases"/>
    <property type="match status" value="1"/>
</dbReference>
<evidence type="ECO:0008006" key="2">
    <source>
        <dbReference type="Google" id="ProtNLM"/>
    </source>
</evidence>
<accession>A0A7S1ZHH5</accession>
<dbReference type="InterPro" id="IPR027417">
    <property type="entry name" value="P-loop_NTPase"/>
</dbReference>
<dbReference type="EMBL" id="HBGO01017169">
    <property type="protein sequence ID" value="CAD9338696.1"/>
    <property type="molecule type" value="Transcribed_RNA"/>
</dbReference>